<protein>
    <submittedName>
        <fullName evidence="6">OLC1v1019331C1</fullName>
    </submittedName>
</protein>
<dbReference type="GO" id="GO:0005666">
    <property type="term" value="C:RNA polymerase III complex"/>
    <property type="evidence" value="ECO:0007669"/>
    <property type="project" value="InterPro"/>
</dbReference>
<dbReference type="InterPro" id="IPR016049">
    <property type="entry name" value="RNA_pol_Rpc34-like"/>
</dbReference>
<accession>A0AAV1EDN3</accession>
<reference evidence="6" key="1">
    <citation type="submission" date="2023-03" db="EMBL/GenBank/DDBJ databases">
        <authorList>
            <person name="Julca I."/>
        </authorList>
    </citation>
    <scope>NUCLEOTIDE SEQUENCE</scope>
</reference>
<dbReference type="InterPro" id="IPR036390">
    <property type="entry name" value="WH_DNA-bd_sf"/>
</dbReference>
<name>A0AAV1EDN3_OLDCO</name>
<proteinExistence type="inferred from homology"/>
<evidence type="ECO:0000256" key="2">
    <source>
        <dbReference type="ARBA" id="ARBA00011038"/>
    </source>
</evidence>
<organism evidence="6 7">
    <name type="scientific">Oldenlandia corymbosa var. corymbosa</name>
    <dbReference type="NCBI Taxonomy" id="529605"/>
    <lineage>
        <taxon>Eukaryota</taxon>
        <taxon>Viridiplantae</taxon>
        <taxon>Streptophyta</taxon>
        <taxon>Embryophyta</taxon>
        <taxon>Tracheophyta</taxon>
        <taxon>Spermatophyta</taxon>
        <taxon>Magnoliopsida</taxon>
        <taxon>eudicotyledons</taxon>
        <taxon>Gunneridae</taxon>
        <taxon>Pentapetalae</taxon>
        <taxon>asterids</taxon>
        <taxon>lamiids</taxon>
        <taxon>Gentianales</taxon>
        <taxon>Rubiaceae</taxon>
        <taxon>Rubioideae</taxon>
        <taxon>Spermacoceae</taxon>
        <taxon>Hedyotis-Oldenlandia complex</taxon>
        <taxon>Oldenlandia</taxon>
    </lineage>
</organism>
<dbReference type="EMBL" id="OX459126">
    <property type="protein sequence ID" value="CAI9117845.1"/>
    <property type="molecule type" value="Genomic_DNA"/>
</dbReference>
<keyword evidence="7" id="KW-1185">Reference proteome</keyword>
<evidence type="ECO:0000256" key="1">
    <source>
        <dbReference type="ARBA" id="ARBA00004123"/>
    </source>
</evidence>
<dbReference type="Gene3D" id="1.10.10.10">
    <property type="entry name" value="Winged helix-like DNA-binding domain superfamily/Winged helix DNA-binding domain"/>
    <property type="match status" value="1"/>
</dbReference>
<dbReference type="Proteomes" id="UP001161247">
    <property type="component" value="Chromosome 9"/>
</dbReference>
<comment type="similarity">
    <text evidence="2">Belongs to the eukaryotic RPC34/RPC39 RNA polymerase subunit family.</text>
</comment>
<dbReference type="InterPro" id="IPR036388">
    <property type="entry name" value="WH-like_DNA-bd_sf"/>
</dbReference>
<dbReference type="Pfam" id="PF05158">
    <property type="entry name" value="RNA_pol_Rpc34"/>
    <property type="match status" value="1"/>
</dbReference>
<evidence type="ECO:0000256" key="4">
    <source>
        <dbReference type="ARBA" id="ARBA00023163"/>
    </source>
</evidence>
<keyword evidence="5" id="KW-0539">Nucleus</keyword>
<dbReference type="PANTHER" id="PTHR12780">
    <property type="entry name" value="RNA POLYMERASE III DNA DIRECTED , 39KD SUBUNIT-RELATED"/>
    <property type="match status" value="1"/>
</dbReference>
<dbReference type="SUPFAM" id="SSF46785">
    <property type="entry name" value="Winged helix' DNA-binding domain"/>
    <property type="match status" value="1"/>
</dbReference>
<comment type="subcellular location">
    <subcellularLocation>
        <location evidence="1">Nucleus</location>
    </subcellularLocation>
</comment>
<dbReference type="AlphaFoldDB" id="A0AAV1EDN3"/>
<evidence type="ECO:0000313" key="6">
    <source>
        <dbReference type="EMBL" id="CAI9117845.1"/>
    </source>
</evidence>
<sequence length="260" mass="29247">MGSDWITGIRPPLSPPSIPVVAREIQEEMGRQAAASSHKRKQPEPISAVVGPDRYVLDAIKKAEDKGTWKKAIVSSNKNLTEYVVQKSLNSLLSKRLIKEVMNIQNKRTKLFMAAEFEPSKEVSGGFWYDNGKLDKECIEGLKRACLKFIVSKEVATVEVIYELLKRSKVITSECTKEQIEEILKYMLLDNEIIEVESTGLGEYHLFPVGTLCYRLAKGRKTSAMASNPCGMCPKISQCTPDGRISPATCVYYKKWMDIF</sequence>
<evidence type="ECO:0000256" key="5">
    <source>
        <dbReference type="ARBA" id="ARBA00023242"/>
    </source>
</evidence>
<evidence type="ECO:0000256" key="3">
    <source>
        <dbReference type="ARBA" id="ARBA00022478"/>
    </source>
</evidence>
<keyword evidence="3" id="KW-0240">DNA-directed RNA polymerase</keyword>
<dbReference type="InterPro" id="IPR007832">
    <property type="entry name" value="RNA_pol_Rpc34"/>
</dbReference>
<keyword evidence="4" id="KW-0804">Transcription</keyword>
<evidence type="ECO:0000313" key="7">
    <source>
        <dbReference type="Proteomes" id="UP001161247"/>
    </source>
</evidence>
<dbReference type="GO" id="GO:0006383">
    <property type="term" value="P:transcription by RNA polymerase III"/>
    <property type="evidence" value="ECO:0007669"/>
    <property type="project" value="InterPro"/>
</dbReference>
<gene>
    <name evidence="6" type="ORF">OLC1_LOCUS23844</name>
</gene>